<keyword evidence="2" id="KW-0812">Transmembrane</keyword>
<evidence type="ECO:0000313" key="3">
    <source>
        <dbReference type="EMBL" id="KAB2350875.1"/>
    </source>
</evidence>
<feature type="region of interest" description="Disordered" evidence="1">
    <location>
        <begin position="356"/>
        <end position="380"/>
    </location>
</feature>
<keyword evidence="2" id="KW-1133">Transmembrane helix</keyword>
<proteinExistence type="predicted"/>
<name>A0A6H9YXB9_9ACTN</name>
<dbReference type="InterPro" id="IPR047789">
    <property type="entry name" value="CU044_5270-like"/>
</dbReference>
<dbReference type="RefSeq" id="WP_151559273.1">
    <property type="nucleotide sequence ID" value="NZ_WBMT01000003.1"/>
</dbReference>
<dbReference type="AlphaFoldDB" id="A0A6H9YXB9"/>
<keyword evidence="4" id="KW-1185">Reference proteome</keyword>
<keyword evidence="2" id="KW-0472">Membrane</keyword>
<evidence type="ECO:0000256" key="1">
    <source>
        <dbReference type="SAM" id="MobiDB-lite"/>
    </source>
</evidence>
<comment type="caution">
    <text evidence="3">The sequence shown here is derived from an EMBL/GenBank/DDBJ whole genome shotgun (WGS) entry which is preliminary data.</text>
</comment>
<reference evidence="3 4" key="1">
    <citation type="submission" date="2019-09" db="EMBL/GenBank/DDBJ databases">
        <title>Actinomadura physcomitrii sp. nov., a novel actinomycete isolated from moss [Physcomitrium sphaericum (Ludw) Fuernr].</title>
        <authorList>
            <person name="Zhuang X."/>
            <person name="Liu C."/>
        </authorList>
    </citation>
    <scope>NUCLEOTIDE SEQUENCE [LARGE SCALE GENOMIC DNA]</scope>
    <source>
        <strain evidence="3 4">HMC1</strain>
    </source>
</reference>
<dbReference type="EMBL" id="WBMT01000003">
    <property type="protein sequence ID" value="KAB2350875.1"/>
    <property type="molecule type" value="Genomic_DNA"/>
</dbReference>
<sequence length="409" mass="44013">MDELDALRRMRTTLAREENSDQLAMRVGWRAGVSPQRRRRAFRLPSTFKLPMVSLAAVAAVAAGSVAVLTLPSDSAGTGTGGPGKVGAPGNALLVAATSVEKGKAGKYWHSSSIRGEIFAAGKSAADHYKIVSLQRSEGWMGRDGNSWWGNQDLPDRPWTDQDKQKWQAAGSPSQLEVPSAEGPVVMFLKGASTGMSVRPSPPDDDGVFYGLTQKQFAALPAEPAQLENALLNLKGHWRAYQPDGPEQPMRALRGKARSRALSDVAESLLATAPTPPALRAATYRMLAALPGVKAEGRTTDPLGRTGTAISLPVDSTVPLGLYTAPKQLGTYRRQWIIDPGTGTLLAVRDLVVTPPRGSRKLRPGDNGKPRSLQVKDMPDRFHKPGEIVSYKVFELGEWTDTEPKLPGQ</sequence>
<feature type="transmembrane region" description="Helical" evidence="2">
    <location>
        <begin position="48"/>
        <end position="71"/>
    </location>
</feature>
<dbReference type="Proteomes" id="UP000468735">
    <property type="component" value="Unassembled WGS sequence"/>
</dbReference>
<evidence type="ECO:0000256" key="2">
    <source>
        <dbReference type="SAM" id="Phobius"/>
    </source>
</evidence>
<dbReference type="NCBIfam" id="NF038083">
    <property type="entry name" value="CU044_5270_fam"/>
    <property type="match status" value="1"/>
</dbReference>
<accession>A0A6H9YXB9</accession>
<organism evidence="3 4">
    <name type="scientific">Actinomadura rudentiformis</name>
    <dbReference type="NCBI Taxonomy" id="359158"/>
    <lineage>
        <taxon>Bacteria</taxon>
        <taxon>Bacillati</taxon>
        <taxon>Actinomycetota</taxon>
        <taxon>Actinomycetes</taxon>
        <taxon>Streptosporangiales</taxon>
        <taxon>Thermomonosporaceae</taxon>
        <taxon>Actinomadura</taxon>
    </lineage>
</organism>
<protein>
    <recommendedName>
        <fullName evidence="5">CU044_5270 family protein</fullName>
    </recommendedName>
</protein>
<evidence type="ECO:0008006" key="5">
    <source>
        <dbReference type="Google" id="ProtNLM"/>
    </source>
</evidence>
<gene>
    <name evidence="3" type="ORF">F8566_07910</name>
</gene>
<dbReference type="OrthoDB" id="3467914at2"/>
<evidence type="ECO:0000313" key="4">
    <source>
        <dbReference type="Proteomes" id="UP000468735"/>
    </source>
</evidence>